<dbReference type="EMBL" id="JAUTDP010000014">
    <property type="protein sequence ID" value="KAK3388896.1"/>
    <property type="molecule type" value="Genomic_DNA"/>
</dbReference>
<evidence type="ECO:0000313" key="3">
    <source>
        <dbReference type="Proteomes" id="UP001281003"/>
    </source>
</evidence>
<feature type="compositionally biased region" description="Basic residues" evidence="1">
    <location>
        <begin position="317"/>
        <end position="329"/>
    </location>
</feature>
<feature type="region of interest" description="Disordered" evidence="1">
    <location>
        <begin position="113"/>
        <end position="136"/>
    </location>
</feature>
<feature type="compositionally biased region" description="Basic and acidic residues" evidence="1">
    <location>
        <begin position="361"/>
        <end position="372"/>
    </location>
</feature>
<name>A0AAE0U2X4_SORBR</name>
<feature type="compositionally biased region" description="Polar residues" evidence="1">
    <location>
        <begin position="619"/>
        <end position="629"/>
    </location>
</feature>
<feature type="region of interest" description="Disordered" evidence="1">
    <location>
        <begin position="484"/>
        <end position="514"/>
    </location>
</feature>
<comment type="caution">
    <text evidence="2">The sequence shown here is derived from an EMBL/GenBank/DDBJ whole genome shotgun (WGS) entry which is preliminary data.</text>
</comment>
<reference evidence="2" key="1">
    <citation type="journal article" date="2023" name="Mol. Phylogenet. Evol.">
        <title>Genome-scale phylogeny and comparative genomics of the fungal order Sordariales.</title>
        <authorList>
            <person name="Hensen N."/>
            <person name="Bonometti L."/>
            <person name="Westerberg I."/>
            <person name="Brannstrom I.O."/>
            <person name="Guillou S."/>
            <person name="Cros-Aarteil S."/>
            <person name="Calhoun S."/>
            <person name="Haridas S."/>
            <person name="Kuo A."/>
            <person name="Mondo S."/>
            <person name="Pangilinan J."/>
            <person name="Riley R."/>
            <person name="LaButti K."/>
            <person name="Andreopoulos B."/>
            <person name="Lipzen A."/>
            <person name="Chen C."/>
            <person name="Yan M."/>
            <person name="Daum C."/>
            <person name="Ng V."/>
            <person name="Clum A."/>
            <person name="Steindorff A."/>
            <person name="Ohm R.A."/>
            <person name="Martin F."/>
            <person name="Silar P."/>
            <person name="Natvig D.O."/>
            <person name="Lalanne C."/>
            <person name="Gautier V."/>
            <person name="Ament-Velasquez S.L."/>
            <person name="Kruys A."/>
            <person name="Hutchinson M.I."/>
            <person name="Powell A.J."/>
            <person name="Barry K."/>
            <person name="Miller A.N."/>
            <person name="Grigoriev I.V."/>
            <person name="Debuchy R."/>
            <person name="Gladieux P."/>
            <person name="Hiltunen Thoren M."/>
            <person name="Johannesson H."/>
        </authorList>
    </citation>
    <scope>NUCLEOTIDE SEQUENCE</scope>
    <source>
        <strain evidence="2">FGSC 1904</strain>
    </source>
</reference>
<feature type="compositionally biased region" description="Polar residues" evidence="1">
    <location>
        <begin position="538"/>
        <end position="553"/>
    </location>
</feature>
<keyword evidence="3" id="KW-1185">Reference proteome</keyword>
<protein>
    <submittedName>
        <fullName evidence="2">Uncharacterized protein</fullName>
    </submittedName>
</protein>
<feature type="region of interest" description="Disordered" evidence="1">
    <location>
        <begin position="595"/>
        <end position="660"/>
    </location>
</feature>
<dbReference type="Proteomes" id="UP001281003">
    <property type="component" value="Unassembled WGS sequence"/>
</dbReference>
<feature type="region of interest" description="Disordered" evidence="1">
    <location>
        <begin position="291"/>
        <end position="372"/>
    </location>
</feature>
<feature type="compositionally biased region" description="Polar residues" evidence="1">
    <location>
        <begin position="502"/>
        <end position="514"/>
    </location>
</feature>
<reference evidence="2" key="2">
    <citation type="submission" date="2023-07" db="EMBL/GenBank/DDBJ databases">
        <authorList>
            <consortium name="Lawrence Berkeley National Laboratory"/>
            <person name="Haridas S."/>
            <person name="Hensen N."/>
            <person name="Bonometti L."/>
            <person name="Westerberg I."/>
            <person name="Brannstrom I.O."/>
            <person name="Guillou S."/>
            <person name="Cros-Aarteil S."/>
            <person name="Calhoun S."/>
            <person name="Kuo A."/>
            <person name="Mondo S."/>
            <person name="Pangilinan J."/>
            <person name="Riley R."/>
            <person name="LaButti K."/>
            <person name="Andreopoulos B."/>
            <person name="Lipzen A."/>
            <person name="Chen C."/>
            <person name="Yanf M."/>
            <person name="Daum C."/>
            <person name="Ng V."/>
            <person name="Clum A."/>
            <person name="Steindorff A."/>
            <person name="Ohm R."/>
            <person name="Martin F."/>
            <person name="Silar P."/>
            <person name="Natvig D."/>
            <person name="Lalanne C."/>
            <person name="Gautier V."/>
            <person name="Ament-velasquez S.L."/>
            <person name="Kruys A."/>
            <person name="Hutchinson M.I."/>
            <person name="Powell A.J."/>
            <person name="Barry K."/>
            <person name="Miller A.N."/>
            <person name="Grigoriev I.V."/>
            <person name="Debuchy R."/>
            <person name="Gladieux P."/>
            <person name="Thoren M.H."/>
            <person name="Johannesson H."/>
        </authorList>
    </citation>
    <scope>NUCLEOTIDE SEQUENCE</scope>
    <source>
        <strain evidence="2">FGSC 1904</strain>
    </source>
</reference>
<organism evidence="2 3">
    <name type="scientific">Sordaria brevicollis</name>
    <dbReference type="NCBI Taxonomy" id="83679"/>
    <lineage>
        <taxon>Eukaryota</taxon>
        <taxon>Fungi</taxon>
        <taxon>Dikarya</taxon>
        <taxon>Ascomycota</taxon>
        <taxon>Pezizomycotina</taxon>
        <taxon>Sordariomycetes</taxon>
        <taxon>Sordariomycetidae</taxon>
        <taxon>Sordariales</taxon>
        <taxon>Sordariaceae</taxon>
        <taxon>Sordaria</taxon>
    </lineage>
</organism>
<feature type="compositionally biased region" description="Polar residues" evidence="1">
    <location>
        <begin position="113"/>
        <end position="128"/>
    </location>
</feature>
<dbReference type="AlphaFoldDB" id="A0AAE0U2X4"/>
<feature type="compositionally biased region" description="Basic residues" evidence="1">
    <location>
        <begin position="489"/>
        <end position="501"/>
    </location>
</feature>
<feature type="region of interest" description="Disordered" evidence="1">
    <location>
        <begin position="1"/>
        <end position="26"/>
    </location>
</feature>
<accession>A0AAE0U2X4</accession>
<proteinExistence type="predicted"/>
<evidence type="ECO:0000313" key="2">
    <source>
        <dbReference type="EMBL" id="KAK3388896.1"/>
    </source>
</evidence>
<gene>
    <name evidence="2" type="ORF">B0T20DRAFT_397223</name>
</gene>
<feature type="compositionally biased region" description="Pro residues" evidence="1">
    <location>
        <begin position="299"/>
        <end position="309"/>
    </location>
</feature>
<evidence type="ECO:0000256" key="1">
    <source>
        <dbReference type="SAM" id="MobiDB-lite"/>
    </source>
</evidence>
<feature type="region of interest" description="Disordered" evidence="1">
    <location>
        <begin position="536"/>
        <end position="561"/>
    </location>
</feature>
<sequence>MDLDGQEEQSPPFLTSLEDRLGPDSEDDYIATSSICTPFEHLQFPLDMTSTQYLTPSTHYPKRLRAHGLTLPGTTACPSGPHTVAYSSPELDPFTTSDLSSYNYSATVDTTLLTPISGSESPPLNQMPSPKMQHYHTSQSTMPLNEVPTPPNTAGMYCSPYENQGSPSISGLPSVTEGHTFNPSSAYMAPNLHHATSPKPEFPAASEPPYLGAYGVSTSHGGEMPHHFAEYPPFPGVDVDTAPGYMYRTQQPHLNIHEPEMHHRLASNGQVPLFAHGHPSPYRLQTTPRIAGFDELPHDPPMFHPPYLPHTPIIAPSKRKRQDKNKISKPGKSSSRASKESPRPGYTNGPTAFQEGEGDREELTLHEDAPEDDKFLFQLRKEHISEKGKGMWEEMKAKYSERHQGNWEKAALQMKVSRAVAKFGVWPEQEIQRLKEAFYQDEEKRYQRLIAHMKEKGGCKVWDWKPQHISAMLIKLGLEDAKVEEKTGTRRRKKLEKRKHTSSASHGGASYSTPHLQQQNMVGEWSGTAVGLGLHNVFPNNHSQQQPLMSMGSTGRHPSHEQPFYEVADDERFPQLAPEEYYQTVDHLFDSTRHIEEDDASSSPGFTSAIDRDEKGVNVSASTAHNSRPPTRDELNGYQNTPTARMAQQACEQLLQGRQQ</sequence>